<dbReference type="AlphaFoldDB" id="A0A444VM24"/>
<comment type="caution">
    <text evidence="7">The sequence shown here is derived from an EMBL/GenBank/DDBJ whole genome shotgun (WGS) entry which is preliminary data.</text>
</comment>
<name>A0A444VM24_9FLAO</name>
<organism evidence="7 8">
    <name type="scientific">Flagellimonas olearia</name>
    <dbReference type="NCBI Taxonomy" id="552546"/>
    <lineage>
        <taxon>Bacteria</taxon>
        <taxon>Pseudomonadati</taxon>
        <taxon>Bacteroidota</taxon>
        <taxon>Flavobacteriia</taxon>
        <taxon>Flavobacteriales</taxon>
        <taxon>Flavobacteriaceae</taxon>
        <taxon>Flagellimonas</taxon>
    </lineage>
</organism>
<evidence type="ECO:0000259" key="6">
    <source>
        <dbReference type="Pfam" id="PF00291"/>
    </source>
</evidence>
<dbReference type="RefSeq" id="WP_129653404.1">
    <property type="nucleotide sequence ID" value="NZ_ML142908.1"/>
</dbReference>
<evidence type="ECO:0000256" key="4">
    <source>
        <dbReference type="PIRSR" id="PIRSR006278-1"/>
    </source>
</evidence>
<feature type="modified residue" description="N6-(pyridoxal phosphate)lysine" evidence="5">
    <location>
        <position position="36"/>
    </location>
</feature>
<evidence type="ECO:0000313" key="8">
    <source>
        <dbReference type="Proteomes" id="UP000290261"/>
    </source>
</evidence>
<accession>A0A444VM24</accession>
<dbReference type="Proteomes" id="UP000290261">
    <property type="component" value="Unassembled WGS sequence"/>
</dbReference>
<reference evidence="7 8" key="1">
    <citation type="submission" date="2014-04" db="EMBL/GenBank/DDBJ databases">
        <title>Whole genome of Muricauda olearia.</title>
        <authorList>
            <person name="Zhang X.-H."/>
            <person name="Tang K."/>
        </authorList>
    </citation>
    <scope>NUCLEOTIDE SEQUENCE [LARGE SCALE GENOMIC DNA]</scope>
    <source>
        <strain evidence="7 8">Th120</strain>
    </source>
</reference>
<dbReference type="PANTHER" id="PTHR43780:SF2">
    <property type="entry name" value="1-AMINOCYCLOPROPANE-1-CARBOXYLATE DEAMINASE-RELATED"/>
    <property type="match status" value="1"/>
</dbReference>
<dbReference type="Gene3D" id="3.40.50.1100">
    <property type="match status" value="2"/>
</dbReference>
<comment type="cofactor">
    <cofactor evidence="1">
        <name>pyridoxal 5'-phosphate</name>
        <dbReference type="ChEBI" id="CHEBI:597326"/>
    </cofactor>
</comment>
<proteinExistence type="inferred from homology"/>
<dbReference type="InterPro" id="IPR001926">
    <property type="entry name" value="TrpB-like_PALP"/>
</dbReference>
<dbReference type="Pfam" id="PF00291">
    <property type="entry name" value="PALP"/>
    <property type="match status" value="1"/>
</dbReference>
<keyword evidence="3 5" id="KW-0663">Pyridoxal phosphate</keyword>
<evidence type="ECO:0000256" key="1">
    <source>
        <dbReference type="ARBA" id="ARBA00001933"/>
    </source>
</evidence>
<evidence type="ECO:0000256" key="2">
    <source>
        <dbReference type="ARBA" id="ARBA00008639"/>
    </source>
</evidence>
<feature type="active site" description="Nucleophile" evidence="4">
    <location>
        <position position="63"/>
    </location>
</feature>
<keyword evidence="8" id="KW-1185">Reference proteome</keyword>
<dbReference type="InterPro" id="IPR036052">
    <property type="entry name" value="TrpB-like_PALP_sf"/>
</dbReference>
<gene>
    <name evidence="7" type="ORF">DN53_08085</name>
</gene>
<feature type="domain" description="Tryptophan synthase beta chain-like PALP" evidence="6">
    <location>
        <begin position="14"/>
        <end position="279"/>
    </location>
</feature>
<dbReference type="EMBL" id="JJMP01000003">
    <property type="protein sequence ID" value="RYC51838.1"/>
    <property type="molecule type" value="Genomic_DNA"/>
</dbReference>
<dbReference type="PANTHER" id="PTHR43780">
    <property type="entry name" value="1-AMINOCYCLOPROPANE-1-CARBOXYLATE DEAMINASE-RELATED"/>
    <property type="match status" value="1"/>
</dbReference>
<protein>
    <submittedName>
        <fullName evidence="7">1-aminocyclopropane-1-carboxylate deaminase</fullName>
    </submittedName>
</protein>
<evidence type="ECO:0000256" key="5">
    <source>
        <dbReference type="PIRSR" id="PIRSR006278-2"/>
    </source>
</evidence>
<sequence>MNIPNQHIDVPLLREKGVTLHIKREDTIHPQISGNKYRKLKYNLLEAQKLGHETLLTFGGAFSNHIAAVACAGHEQGFNTVGVIRGEELQDKWQDNPTLALAHDHGMRFHFVSRSDYRQKSEAGFLLILKEAFGDFYLLPEGGTNALAVKGCEEIVTEADSNFDYICSSVGTGGTLAGLINSAKPHQTVLGFPALKGDFLKQDIHTFVRNDQWKLMTDFHFGGYAKVSEELIHFINIFKEETGVPLDPIYTGKLLFGIFELAKQDFFPKGTHILAIHTGGLQGIAGMNTVLKKKNLPLLDI</sequence>
<dbReference type="PIRSF" id="PIRSF006278">
    <property type="entry name" value="ACCD_DCysDesulf"/>
    <property type="match status" value="1"/>
</dbReference>
<comment type="similarity">
    <text evidence="2">Belongs to the ACC deaminase/D-cysteine desulfhydrase family.</text>
</comment>
<evidence type="ECO:0000256" key="3">
    <source>
        <dbReference type="ARBA" id="ARBA00022898"/>
    </source>
</evidence>
<dbReference type="SUPFAM" id="SSF53686">
    <property type="entry name" value="Tryptophan synthase beta subunit-like PLP-dependent enzymes"/>
    <property type="match status" value="1"/>
</dbReference>
<dbReference type="GO" id="GO:0019148">
    <property type="term" value="F:D-cysteine desulfhydrase activity"/>
    <property type="evidence" value="ECO:0007669"/>
    <property type="project" value="TreeGrafter"/>
</dbReference>
<evidence type="ECO:0000313" key="7">
    <source>
        <dbReference type="EMBL" id="RYC51838.1"/>
    </source>
</evidence>
<dbReference type="InterPro" id="IPR027278">
    <property type="entry name" value="ACCD_DCysDesulf"/>
</dbReference>